<feature type="chain" id="PRO_5011653901" description="Plastocyanin" evidence="2">
    <location>
        <begin position="18"/>
        <end position="146"/>
    </location>
</feature>
<name>A0A1I7FTL7_9BURK</name>
<evidence type="ECO:0000256" key="1">
    <source>
        <dbReference type="ARBA" id="ARBA00004418"/>
    </source>
</evidence>
<dbReference type="EMBL" id="FPBO01000002">
    <property type="protein sequence ID" value="SFU39498.1"/>
    <property type="molecule type" value="Genomic_DNA"/>
</dbReference>
<dbReference type="Proteomes" id="UP000199391">
    <property type="component" value="Unassembled WGS sequence"/>
</dbReference>
<dbReference type="GO" id="GO:0042597">
    <property type="term" value="C:periplasmic space"/>
    <property type="evidence" value="ECO:0007669"/>
    <property type="project" value="UniProtKB-SubCell"/>
</dbReference>
<evidence type="ECO:0000313" key="3">
    <source>
        <dbReference type="EMBL" id="SFU39498.1"/>
    </source>
</evidence>
<proteinExistence type="predicted"/>
<dbReference type="AlphaFoldDB" id="A0A1I7FTL7"/>
<protein>
    <recommendedName>
        <fullName evidence="5">Plastocyanin</fullName>
    </recommendedName>
</protein>
<dbReference type="SUPFAM" id="SSF49503">
    <property type="entry name" value="Cupredoxins"/>
    <property type="match status" value="1"/>
</dbReference>
<evidence type="ECO:0000313" key="4">
    <source>
        <dbReference type="Proteomes" id="UP000199391"/>
    </source>
</evidence>
<evidence type="ECO:0008006" key="5">
    <source>
        <dbReference type="Google" id="ProtNLM"/>
    </source>
</evidence>
<comment type="subcellular location">
    <subcellularLocation>
        <location evidence="1">Periplasm</location>
    </subcellularLocation>
</comment>
<dbReference type="STRING" id="1035707.SAMN05216552_1002278"/>
<keyword evidence="2" id="KW-0732">Signal</keyword>
<feature type="signal peptide" evidence="2">
    <location>
        <begin position="1"/>
        <end position="17"/>
    </location>
</feature>
<organism evidence="3 4">
    <name type="scientific">Pseudoduganella namucuonensis</name>
    <dbReference type="NCBI Taxonomy" id="1035707"/>
    <lineage>
        <taxon>Bacteria</taxon>
        <taxon>Pseudomonadati</taxon>
        <taxon>Pseudomonadota</taxon>
        <taxon>Betaproteobacteria</taxon>
        <taxon>Burkholderiales</taxon>
        <taxon>Oxalobacteraceae</taxon>
        <taxon>Telluria group</taxon>
        <taxon>Pseudoduganella</taxon>
    </lineage>
</organism>
<keyword evidence="4" id="KW-1185">Reference proteome</keyword>
<gene>
    <name evidence="3" type="ORF">SAMN05216552_1002278</name>
</gene>
<dbReference type="InterPro" id="IPR008972">
    <property type="entry name" value="Cupredoxin"/>
</dbReference>
<reference evidence="4" key="1">
    <citation type="submission" date="2016-10" db="EMBL/GenBank/DDBJ databases">
        <authorList>
            <person name="Varghese N."/>
            <person name="Submissions S."/>
        </authorList>
    </citation>
    <scope>NUCLEOTIDE SEQUENCE [LARGE SCALE GENOMIC DNA]</scope>
    <source>
        <strain evidence="4">CGMCC 1.11014</strain>
    </source>
</reference>
<accession>A0A1I7FTL7</accession>
<evidence type="ECO:0000256" key="2">
    <source>
        <dbReference type="SAM" id="SignalP"/>
    </source>
</evidence>
<sequence>MPLYLLAPLLLAAGAFAGLAAWAAYAPIAPASRDQPFEIPKGTWARRMAGEKIEILPSEIHLTLGANDVLLLRNLDDVPQIFGPVLIMPGQSFRLPFERAGENQFACTAHASGQMSVIVAPTPAAGWARLKWRIENRHLLGHAWIN</sequence>